<evidence type="ECO:0000313" key="1">
    <source>
        <dbReference type="EMBL" id="KAF5186664.1"/>
    </source>
</evidence>
<dbReference type="PANTHER" id="PTHR10492:SF57">
    <property type="entry name" value="ATP-DEPENDENT DNA HELICASE"/>
    <property type="match status" value="1"/>
</dbReference>
<reference evidence="1 2" key="1">
    <citation type="submission" date="2020-06" db="EMBL/GenBank/DDBJ databases">
        <title>Transcriptomic and genomic resources for Thalictrum thalictroides and T. hernandezii: Facilitating candidate gene discovery in an emerging model plant lineage.</title>
        <authorList>
            <person name="Arias T."/>
            <person name="Riano-Pachon D.M."/>
            <person name="Di Stilio V.S."/>
        </authorList>
    </citation>
    <scope>NUCLEOTIDE SEQUENCE [LARGE SCALE GENOMIC DNA]</scope>
    <source>
        <strain evidence="2">cv. WT478/WT964</strain>
        <tissue evidence="1">Leaves</tissue>
    </source>
</reference>
<name>A0A7J6VNJ0_THATH</name>
<evidence type="ECO:0008006" key="3">
    <source>
        <dbReference type="Google" id="ProtNLM"/>
    </source>
</evidence>
<dbReference type="AlphaFoldDB" id="A0A7J6VNJ0"/>
<dbReference type="EMBL" id="JABWDY010028977">
    <property type="protein sequence ID" value="KAF5186664.1"/>
    <property type="molecule type" value="Genomic_DNA"/>
</dbReference>
<gene>
    <name evidence="1" type="ORF">FRX31_023748</name>
</gene>
<proteinExistence type="predicted"/>
<keyword evidence="2" id="KW-1185">Reference proteome</keyword>
<dbReference type="PANTHER" id="PTHR10492">
    <property type="match status" value="1"/>
</dbReference>
<comment type="caution">
    <text evidence="1">The sequence shown here is derived from an EMBL/GenBank/DDBJ whole genome shotgun (WGS) entry which is preliminary data.</text>
</comment>
<dbReference type="Proteomes" id="UP000554482">
    <property type="component" value="Unassembled WGS sequence"/>
</dbReference>
<dbReference type="OrthoDB" id="1930718at2759"/>
<sequence length="119" mass="13767">MNDMNPEMAKEIENFSEWVLQLGEGKLETKIIIDYDEPDWIKIPDDLLLQNNGDSIQQIIDTIYPDISNRFGEPNYFKDRCILTPTNECVDNVNKEVLSRIRTHSRIYASADTISPMSD</sequence>
<accession>A0A7J6VNJ0</accession>
<evidence type="ECO:0000313" key="2">
    <source>
        <dbReference type="Proteomes" id="UP000554482"/>
    </source>
</evidence>
<protein>
    <recommendedName>
        <fullName evidence="3">Atp-dependent dna helicase</fullName>
    </recommendedName>
</protein>
<organism evidence="1 2">
    <name type="scientific">Thalictrum thalictroides</name>
    <name type="common">Rue-anemone</name>
    <name type="synonym">Anemone thalictroides</name>
    <dbReference type="NCBI Taxonomy" id="46969"/>
    <lineage>
        <taxon>Eukaryota</taxon>
        <taxon>Viridiplantae</taxon>
        <taxon>Streptophyta</taxon>
        <taxon>Embryophyta</taxon>
        <taxon>Tracheophyta</taxon>
        <taxon>Spermatophyta</taxon>
        <taxon>Magnoliopsida</taxon>
        <taxon>Ranunculales</taxon>
        <taxon>Ranunculaceae</taxon>
        <taxon>Thalictroideae</taxon>
        <taxon>Thalictrum</taxon>
    </lineage>
</organism>